<sequence length="410" mass="47363">MNVQKTTLALILAWMVFFTVHAKERKTVYIVLDGIPADYIERVRPKTVFDIADKGSYARASTGGEIGSYSQTPTISAVGYTNILTGTWVNKHNVPGNSNLKPNYNYWTIFRIAKEQKRDYKTAIFSSWVDNRTVLIGEGKEETNKLKIDYVFDGYELDKERFPEKKDQKHIFEIDSVVCKEATKCIRNDAPDLSWVYLWYTDSGFHLYGDGTFMDNYVNKTDHLITQIWEAVQYREKEFDEEWLVIVTTDHGRTESGYGHGGQSERERSVWVSTNQKKVNKHFHSESLALVDILPSICKFMHFDVPQELAFEQDGISFFEKSDISELKTSIYDDQIILNWNCTRSLNKASIYMATTNHFKTGSKDKWIKLGETPAKEGTFSVNLAQHPKSKFYKFVVATPFNSLNRWVNK</sequence>
<protein>
    <submittedName>
        <fullName evidence="1">Type I phosphodiesterase/nucleotide pyrophosphatase</fullName>
    </submittedName>
</protein>
<accession>A0A4R6HA55</accession>
<proteinExistence type="predicted"/>
<comment type="caution">
    <text evidence="1">The sequence shown here is derived from an EMBL/GenBank/DDBJ whole genome shotgun (WGS) entry which is preliminary data.</text>
</comment>
<dbReference type="InterPro" id="IPR002591">
    <property type="entry name" value="Phosphodiest/P_Trfase"/>
</dbReference>
<dbReference type="Pfam" id="PF01663">
    <property type="entry name" value="Phosphodiest"/>
    <property type="match status" value="1"/>
</dbReference>
<evidence type="ECO:0000313" key="2">
    <source>
        <dbReference type="Proteomes" id="UP000294848"/>
    </source>
</evidence>
<dbReference type="InterPro" id="IPR017850">
    <property type="entry name" value="Alkaline_phosphatase_core_sf"/>
</dbReference>
<dbReference type="Proteomes" id="UP000294848">
    <property type="component" value="Unassembled WGS sequence"/>
</dbReference>
<reference evidence="1 2" key="1">
    <citation type="submission" date="2019-03" db="EMBL/GenBank/DDBJ databases">
        <title>Freshwater and sediment microbial communities from various areas in North America, analyzing microbe dynamics in response to fracking.</title>
        <authorList>
            <person name="Lamendella R."/>
        </authorList>
    </citation>
    <scope>NUCLEOTIDE SEQUENCE [LARGE SCALE GENOMIC DNA]</scope>
    <source>
        <strain evidence="1 2">114D</strain>
    </source>
</reference>
<dbReference type="SUPFAM" id="SSF53649">
    <property type="entry name" value="Alkaline phosphatase-like"/>
    <property type="match status" value="1"/>
</dbReference>
<dbReference type="Gene3D" id="3.40.720.10">
    <property type="entry name" value="Alkaline Phosphatase, subunit A"/>
    <property type="match status" value="1"/>
</dbReference>
<dbReference type="EMBL" id="SNWI01000001">
    <property type="protein sequence ID" value="TDO05014.1"/>
    <property type="molecule type" value="Genomic_DNA"/>
</dbReference>
<evidence type="ECO:0000313" key="1">
    <source>
        <dbReference type="EMBL" id="TDO05014.1"/>
    </source>
</evidence>
<gene>
    <name evidence="1" type="ORF">DET52_101370</name>
</gene>
<dbReference type="AlphaFoldDB" id="A0A4R6HA55"/>
<organism evidence="1 2">
    <name type="scientific">Sunxiuqinia elliptica</name>
    <dbReference type="NCBI Taxonomy" id="655355"/>
    <lineage>
        <taxon>Bacteria</taxon>
        <taxon>Pseudomonadati</taxon>
        <taxon>Bacteroidota</taxon>
        <taxon>Bacteroidia</taxon>
        <taxon>Marinilabiliales</taxon>
        <taxon>Prolixibacteraceae</taxon>
        <taxon>Sunxiuqinia</taxon>
    </lineage>
</organism>
<name>A0A4R6HA55_9BACT</name>
<dbReference type="RefSeq" id="WP_208111647.1">
    <property type="nucleotide sequence ID" value="NZ_SNWI01000001.1"/>
</dbReference>